<name>A0A1I2PJ34_9BACI</name>
<reference evidence="3" key="1">
    <citation type="submission" date="2016-10" db="EMBL/GenBank/DDBJ databases">
        <authorList>
            <person name="Varghese N."/>
            <person name="Submissions S."/>
        </authorList>
    </citation>
    <scope>NUCLEOTIDE SEQUENCE [LARGE SCALE GENOMIC DNA]</scope>
    <source>
        <strain evidence="3">FP5</strain>
    </source>
</reference>
<proteinExistence type="predicted"/>
<dbReference type="OrthoDB" id="9974602at2"/>
<sequence length="76" mass="8494">MLRVIRVSLAIIILFLSSYGLLTDESAYLLPYLMMLLASFSLVMALEEFRKTRNSLMGYLLIGTSLLCLSTVVGPF</sequence>
<evidence type="ECO:0008006" key="4">
    <source>
        <dbReference type="Google" id="ProtNLM"/>
    </source>
</evidence>
<keyword evidence="1" id="KW-0812">Transmembrane</keyword>
<keyword evidence="3" id="KW-1185">Reference proteome</keyword>
<feature type="transmembrane region" description="Helical" evidence="1">
    <location>
        <begin position="56"/>
        <end position="74"/>
    </location>
</feature>
<dbReference type="AlphaFoldDB" id="A0A1I2PJ34"/>
<gene>
    <name evidence="2" type="ORF">SAMN05216353_12528</name>
</gene>
<keyword evidence="1" id="KW-1133">Transmembrane helix</keyword>
<keyword evidence="1" id="KW-0472">Membrane</keyword>
<feature type="transmembrane region" description="Helical" evidence="1">
    <location>
        <begin position="30"/>
        <end position="49"/>
    </location>
</feature>
<protein>
    <recommendedName>
        <fullName evidence="4">DUF3953 domain-containing protein</fullName>
    </recommendedName>
</protein>
<evidence type="ECO:0000313" key="2">
    <source>
        <dbReference type="EMBL" id="SFG15109.1"/>
    </source>
</evidence>
<evidence type="ECO:0000256" key="1">
    <source>
        <dbReference type="SAM" id="Phobius"/>
    </source>
</evidence>
<organism evidence="2 3">
    <name type="scientific">Halobacillus alkaliphilus</name>
    <dbReference type="NCBI Taxonomy" id="396056"/>
    <lineage>
        <taxon>Bacteria</taxon>
        <taxon>Bacillati</taxon>
        <taxon>Bacillota</taxon>
        <taxon>Bacilli</taxon>
        <taxon>Bacillales</taxon>
        <taxon>Bacillaceae</taxon>
        <taxon>Halobacillus</taxon>
    </lineage>
</organism>
<dbReference type="Proteomes" id="UP000198897">
    <property type="component" value="Unassembled WGS sequence"/>
</dbReference>
<dbReference type="RefSeq" id="WP_139205832.1">
    <property type="nucleotide sequence ID" value="NZ_FOOG01000025.1"/>
</dbReference>
<accession>A0A1I2PJ34</accession>
<dbReference type="EMBL" id="FOOG01000025">
    <property type="protein sequence ID" value="SFG15109.1"/>
    <property type="molecule type" value="Genomic_DNA"/>
</dbReference>
<evidence type="ECO:0000313" key="3">
    <source>
        <dbReference type="Proteomes" id="UP000198897"/>
    </source>
</evidence>